<feature type="compositionally biased region" description="Low complexity" evidence="1">
    <location>
        <begin position="128"/>
        <end position="137"/>
    </location>
</feature>
<accession>A0A0F9H394</accession>
<gene>
    <name evidence="2" type="ORF">LCGC14_1753050</name>
</gene>
<dbReference type="AlphaFoldDB" id="A0A0F9H394"/>
<evidence type="ECO:0000313" key="2">
    <source>
        <dbReference type="EMBL" id="KKM05539.1"/>
    </source>
</evidence>
<evidence type="ECO:0000256" key="1">
    <source>
        <dbReference type="SAM" id="MobiDB-lite"/>
    </source>
</evidence>
<protein>
    <recommendedName>
        <fullName evidence="3">Lin1244/Lin1753-like N-terminal domain-containing protein</fullName>
    </recommendedName>
</protein>
<evidence type="ECO:0008006" key="3">
    <source>
        <dbReference type="Google" id="ProtNLM"/>
    </source>
</evidence>
<reference evidence="2" key="1">
    <citation type="journal article" date="2015" name="Nature">
        <title>Complex archaea that bridge the gap between prokaryotes and eukaryotes.</title>
        <authorList>
            <person name="Spang A."/>
            <person name="Saw J.H."/>
            <person name="Jorgensen S.L."/>
            <person name="Zaremba-Niedzwiedzka K."/>
            <person name="Martijn J."/>
            <person name="Lind A.E."/>
            <person name="van Eijk R."/>
            <person name="Schleper C."/>
            <person name="Guy L."/>
            <person name="Ettema T.J."/>
        </authorList>
    </citation>
    <scope>NUCLEOTIDE SEQUENCE</scope>
</reference>
<feature type="region of interest" description="Disordered" evidence="1">
    <location>
        <begin position="114"/>
        <end position="143"/>
    </location>
</feature>
<name>A0A0F9H394_9ZZZZ</name>
<dbReference type="EMBL" id="LAZR01016197">
    <property type="protein sequence ID" value="KKM05539.1"/>
    <property type="molecule type" value="Genomic_DNA"/>
</dbReference>
<organism evidence="2">
    <name type="scientific">marine sediment metagenome</name>
    <dbReference type="NCBI Taxonomy" id="412755"/>
    <lineage>
        <taxon>unclassified sequences</taxon>
        <taxon>metagenomes</taxon>
        <taxon>ecological metagenomes</taxon>
    </lineage>
</organism>
<sequence length="252" mass="29352">MENEVNRRPSLQFYPADWRKDPQLQMCSMSTQGIWINLLCIMWESETEGEITGREEELIHLIGCTQSDFVKFTEEIKRHNFGDVTFCNNNVTIINRRMKRAFLEREDGKRRVRKYREKQGNENVTFPSSTSSSTSSSKSKKVLPPTLEEVKQYIKANNLNVDGEKFFEYFTVGDWIDSRNKPVRNWKQKLLTWSNKETGDTGGGKKKLLPIIGKTCSEKDCRLPAVYKDTSGNYDYFRCAKHLPAEVKAEFY</sequence>
<proteinExistence type="predicted"/>
<comment type="caution">
    <text evidence="2">The sequence shown here is derived from an EMBL/GenBank/DDBJ whole genome shotgun (WGS) entry which is preliminary data.</text>
</comment>